<dbReference type="RefSeq" id="WP_207331036.1">
    <property type="nucleotide sequence ID" value="NZ_JAFMYW010000007.1"/>
</dbReference>
<dbReference type="EMBL" id="JAFMYW010000007">
    <property type="protein sequence ID" value="MBO0951077.1"/>
    <property type="molecule type" value="Genomic_DNA"/>
</dbReference>
<evidence type="ECO:0008006" key="3">
    <source>
        <dbReference type="Google" id="ProtNLM"/>
    </source>
</evidence>
<evidence type="ECO:0000313" key="1">
    <source>
        <dbReference type="EMBL" id="MBO0951077.1"/>
    </source>
</evidence>
<comment type="caution">
    <text evidence="1">The sequence shown here is derived from an EMBL/GenBank/DDBJ whole genome shotgun (WGS) entry which is preliminary data.</text>
</comment>
<organism evidence="1 2">
    <name type="scientific">Fibrella forsythiae</name>
    <dbReference type="NCBI Taxonomy" id="2817061"/>
    <lineage>
        <taxon>Bacteria</taxon>
        <taxon>Pseudomonadati</taxon>
        <taxon>Bacteroidota</taxon>
        <taxon>Cytophagia</taxon>
        <taxon>Cytophagales</taxon>
        <taxon>Spirosomataceae</taxon>
        <taxon>Fibrella</taxon>
    </lineage>
</organism>
<sequence>MKNHHKQQATRFAEALIETNLSAFGREQSVKTAAHLQFADGFMRDYINELEANINSLDVAESLPPLIQNWDTLSSSAKRQAITEVTKQLKNTLAHANAFQRMLTGQTNFIEEVNAQAVEAETTRIARENKEFG</sequence>
<name>A0ABS3JQ67_9BACT</name>
<accession>A0ABS3JQ67</accession>
<dbReference type="Proteomes" id="UP000664628">
    <property type="component" value="Unassembled WGS sequence"/>
</dbReference>
<gene>
    <name evidence="1" type="ORF">J2I46_21005</name>
</gene>
<reference evidence="1 2" key="1">
    <citation type="submission" date="2021-03" db="EMBL/GenBank/DDBJ databases">
        <title>Fibrella sp. HMF5405 genome sequencing and assembly.</title>
        <authorList>
            <person name="Kang H."/>
            <person name="Kim H."/>
            <person name="Bae S."/>
            <person name="Joh K."/>
        </authorList>
    </citation>
    <scope>NUCLEOTIDE SEQUENCE [LARGE SCALE GENOMIC DNA]</scope>
    <source>
        <strain evidence="1 2">HMF5405</strain>
    </source>
</reference>
<keyword evidence="2" id="KW-1185">Reference proteome</keyword>
<proteinExistence type="predicted"/>
<protein>
    <recommendedName>
        <fullName evidence="3">Phasin domain-containing protein</fullName>
    </recommendedName>
</protein>
<evidence type="ECO:0000313" key="2">
    <source>
        <dbReference type="Proteomes" id="UP000664628"/>
    </source>
</evidence>